<evidence type="ECO:0000313" key="2">
    <source>
        <dbReference type="Proteomes" id="UP000306552"/>
    </source>
</evidence>
<sequence length="320" mass="38045">MKKILIVFIVFSVGLLFSCQEDRQIKPEISKMKLDINIIRFDSIFASAGPQDLKRLKTDYPFMFKNSIPDSLWQIKLKDTLQNEIEQEVLTAFPDFSDYQNEITLFFKHLKYYFPKQSIPKVVTLAEYVDYKSKVVLGDDILYISLDNYLGEDHKFYKGLQQYISALQKPSQILPDIAHQYANRMIDFPNSRTFLSQMIFEGKKLYFKSRVLPWIEDHRLVGYLAKDFRWATEQEYMVWQYFIERDMLYSSKTDLNRRFLQDAPFSKFYLEIDNETPPRLGAYIGWQIVKAYAEKHPNKSLKAILELPEQELFNQSKYKP</sequence>
<comment type="caution">
    <text evidence="1">The sequence shown here is derived from an EMBL/GenBank/DDBJ whole genome shotgun (WGS) entry which is preliminary data.</text>
</comment>
<dbReference type="PROSITE" id="PS51257">
    <property type="entry name" value="PROKAR_LIPOPROTEIN"/>
    <property type="match status" value="1"/>
</dbReference>
<dbReference type="AlphaFoldDB" id="A0A4U5TPQ0"/>
<protein>
    <submittedName>
        <fullName evidence="1">Gliding motility lipoprotein GldB</fullName>
    </submittedName>
</protein>
<dbReference type="OrthoDB" id="976022at2"/>
<reference evidence="1 2" key="1">
    <citation type="submission" date="2019-04" db="EMBL/GenBank/DDBJ databases">
        <title>Psychroflexus halotolerans sp. nov., isolated from a marine solar saltern.</title>
        <authorList>
            <person name="Feng X."/>
        </authorList>
    </citation>
    <scope>NUCLEOTIDE SEQUENCE [LARGE SCALE GENOMIC DNA]</scope>
    <source>
        <strain evidence="1 2">WDS2C27</strain>
    </source>
</reference>
<dbReference type="Proteomes" id="UP000306552">
    <property type="component" value="Unassembled WGS sequence"/>
</dbReference>
<dbReference type="InterPro" id="IPR019853">
    <property type="entry name" value="GldB-like"/>
</dbReference>
<gene>
    <name evidence="1" type="primary">gldB</name>
    <name evidence="1" type="ORF">FCN74_08815</name>
</gene>
<keyword evidence="1" id="KW-0449">Lipoprotein</keyword>
<proteinExistence type="predicted"/>
<accession>A0A4U5TPQ0</accession>
<organism evidence="1 2">
    <name type="scientific">Mesohalobacter halotolerans</name>
    <dbReference type="NCBI Taxonomy" id="1883405"/>
    <lineage>
        <taxon>Bacteria</taxon>
        <taxon>Pseudomonadati</taxon>
        <taxon>Bacteroidota</taxon>
        <taxon>Flavobacteriia</taxon>
        <taxon>Flavobacteriales</taxon>
        <taxon>Flavobacteriaceae</taxon>
        <taxon>Mesohalobacter</taxon>
    </lineage>
</organism>
<dbReference type="Pfam" id="PF25594">
    <property type="entry name" value="GldB_lipo"/>
    <property type="match status" value="1"/>
</dbReference>
<name>A0A4U5TPQ0_9FLAO</name>
<dbReference type="EMBL" id="SWMU01000003">
    <property type="protein sequence ID" value="TKS56109.1"/>
    <property type="molecule type" value="Genomic_DNA"/>
</dbReference>
<dbReference type="NCBIfam" id="TIGR03514">
    <property type="entry name" value="GldB_lipo"/>
    <property type="match status" value="1"/>
</dbReference>
<evidence type="ECO:0000313" key="1">
    <source>
        <dbReference type="EMBL" id="TKS56109.1"/>
    </source>
</evidence>
<dbReference type="RefSeq" id="WP_138932226.1">
    <property type="nucleotide sequence ID" value="NZ_SWMU01000003.1"/>
</dbReference>
<keyword evidence="2" id="KW-1185">Reference proteome</keyword>